<sequence>MDNKITSTWTGSEKTSDIVRRQILARWGEEEAGNYDPKSNCLTFNSWLKNGYKVKKGEKAIKSFIVVEKKDKNGEIVRKYPKSINLFYFRQVEPVGQKAD</sequence>
<dbReference type="GO" id="GO:0003697">
    <property type="term" value="F:single-stranded DNA binding"/>
    <property type="evidence" value="ECO:0007669"/>
    <property type="project" value="InterPro"/>
</dbReference>
<evidence type="ECO:0000259" key="1">
    <source>
        <dbReference type="Pfam" id="PF08401"/>
    </source>
</evidence>
<comment type="caution">
    <text evidence="2">The sequence shown here is derived from an EMBL/GenBank/DDBJ whole genome shotgun (WGS) entry which is preliminary data.</text>
</comment>
<accession>A0A1F6NP23</accession>
<feature type="domain" description="N-terminal" evidence="1">
    <location>
        <begin position="37"/>
        <end position="74"/>
    </location>
</feature>
<gene>
    <name evidence="2" type="ORF">A2493_01965</name>
</gene>
<name>A0A1F6NP23_9BACT</name>
<dbReference type="Pfam" id="PF08401">
    <property type="entry name" value="ArdcN"/>
    <property type="match status" value="1"/>
</dbReference>
<dbReference type="EMBL" id="MFQW01000040">
    <property type="protein sequence ID" value="OGH85609.1"/>
    <property type="molecule type" value="Genomic_DNA"/>
</dbReference>
<dbReference type="AlphaFoldDB" id="A0A1F6NP23"/>
<proteinExistence type="predicted"/>
<protein>
    <recommendedName>
        <fullName evidence="1">N-terminal domain-containing protein</fullName>
    </recommendedName>
</protein>
<evidence type="ECO:0000313" key="2">
    <source>
        <dbReference type="EMBL" id="OGH85609.1"/>
    </source>
</evidence>
<organism evidence="2 3">
    <name type="scientific">Candidatus Magasanikbacteria bacterium RIFOXYC12_FULL_33_11</name>
    <dbReference type="NCBI Taxonomy" id="1798701"/>
    <lineage>
        <taxon>Bacteria</taxon>
        <taxon>Candidatus Magasanikiibacteriota</taxon>
    </lineage>
</organism>
<dbReference type="Proteomes" id="UP000178349">
    <property type="component" value="Unassembled WGS sequence"/>
</dbReference>
<reference evidence="2 3" key="1">
    <citation type="journal article" date="2016" name="Nat. Commun.">
        <title>Thousands of microbial genomes shed light on interconnected biogeochemical processes in an aquifer system.</title>
        <authorList>
            <person name="Anantharaman K."/>
            <person name="Brown C.T."/>
            <person name="Hug L.A."/>
            <person name="Sharon I."/>
            <person name="Castelle C.J."/>
            <person name="Probst A.J."/>
            <person name="Thomas B.C."/>
            <person name="Singh A."/>
            <person name="Wilkins M.J."/>
            <person name="Karaoz U."/>
            <person name="Brodie E.L."/>
            <person name="Williams K.H."/>
            <person name="Hubbard S.S."/>
            <person name="Banfield J.F."/>
        </authorList>
    </citation>
    <scope>NUCLEOTIDE SEQUENCE [LARGE SCALE GENOMIC DNA]</scope>
</reference>
<evidence type="ECO:0000313" key="3">
    <source>
        <dbReference type="Proteomes" id="UP000178349"/>
    </source>
</evidence>
<dbReference type="InterPro" id="IPR013610">
    <property type="entry name" value="ArdC_N"/>
</dbReference>